<keyword evidence="2" id="KW-0677">Repeat</keyword>
<keyword evidence="1" id="KW-0880">Kelch repeat</keyword>
<reference evidence="5" key="1">
    <citation type="submission" date="2020-01" db="EMBL/GenBank/DDBJ databases">
        <authorList>
            <person name="Seo Y.L."/>
        </authorList>
    </citation>
    <scope>NUCLEOTIDE SEQUENCE</scope>
    <source>
        <strain evidence="5">R11</strain>
    </source>
</reference>
<dbReference type="RefSeq" id="WP_166588362.1">
    <property type="nucleotide sequence ID" value="NZ_WWEO01000045.1"/>
</dbReference>
<dbReference type="Pfam" id="PF01344">
    <property type="entry name" value="Kelch_1"/>
    <property type="match status" value="1"/>
</dbReference>
<dbReference type="Pfam" id="PF24681">
    <property type="entry name" value="Kelch_KLHDC2_KLHL20_DRC7"/>
    <property type="match status" value="1"/>
</dbReference>
<protein>
    <submittedName>
        <fullName evidence="5">T9SS type A sorting domain-containing protein</fullName>
    </submittedName>
</protein>
<dbReference type="Pfam" id="PF18998">
    <property type="entry name" value="Flg_new_2"/>
    <property type="match status" value="1"/>
</dbReference>
<dbReference type="NCBIfam" id="TIGR04183">
    <property type="entry name" value="Por_Secre_tail"/>
    <property type="match status" value="1"/>
</dbReference>
<evidence type="ECO:0000256" key="2">
    <source>
        <dbReference type="ARBA" id="ARBA00022737"/>
    </source>
</evidence>
<dbReference type="Gene3D" id="2.120.10.80">
    <property type="entry name" value="Kelch-type beta propeller"/>
    <property type="match status" value="2"/>
</dbReference>
<sequence length="958" mass="103226">MIPRYRDFKRAYPILALAFRITVILLIVSASVARAQWTRKADEIRKRAECNNVLYNNKLYVFSGFGDNPIIEKTNEVYDIAANKWSQIATFPAGREVTHQGIILVDDNVWIIGGRAVDAHGPASSKVSIYNITTNKWSIGPELTDPSTGQPFPLGAGGYALLGRTIHVFGGFGPTMCEDQAKLHLTINVDDYMANPSSTKWENKLAPMPIPRNHISYVVLGGKIYAFGGQFQHDCGAVDQMYCHVYDPQTDKWTRLTDLPKPRSHAEAATFAVDGKIFLVGGQGYNNLTQNTTYQFTPQSNNGLGAWTNLTSYTLPGSFLGLSSKISGSSFIITNGALNSYSNERKETYVANVTRSTARTLGFSAACISPALDSNKRATVHNLLYVIENTTTYSLKSDASWLTIKKNGIGTVNLNGTDIDVAIDANGLANGNYTGNITATGATAASKATFCINITVTSSKYTLNVSTNGSGTVSKTPDQLDYTPNSIVSLLATPATGWHFTGWSGDKVSGSNPLVVTLNNNTAITANFKNDSTTELISNIKASTQHSYQLAELNPGAKYYTDRDYIIKTVPSALSGADFIETACDDKAISTSNLLTFNISAAATIYVAYDPRATKLPAWLSSWKKLTDQIVTDDPKQPTLTLFSKNFAAGTITLGGNMQSPETGALTQYFVMGISANTASTTTTVTDSTTQLISNIKQTTASSYQLAKLSPGINYYTDRDYTIKTAPATLTGAAFIQTAADDKSATTSTLLTFNISEDATIYVAYDPRATTLPGWLSGWKKLTDKIGTDDPKQSSLTLFSKDFPAGTVSLGGNMQSPAVGALAEYFIIGLAKITTDATVETLAATDNRVAVDGDIGGSLSLNQNSDNNNEISKPVLYPNPVHNTLQVAFPDSYKYKGASALQIINFNGGTYNVSNKFFTSSGNTVDANISSLSLKRGFYMLRITSVEGKVDVIKFIVQ</sequence>
<evidence type="ECO:0000259" key="4">
    <source>
        <dbReference type="Pfam" id="PF18998"/>
    </source>
</evidence>
<dbReference type="EMBL" id="WWEO01000045">
    <property type="protein sequence ID" value="NCD72416.1"/>
    <property type="molecule type" value="Genomic_DNA"/>
</dbReference>
<feature type="domain" description="Bacterial repeat" evidence="4">
    <location>
        <begin position="461"/>
        <end position="531"/>
    </location>
</feature>
<keyword evidence="6" id="KW-1185">Reference proteome</keyword>
<dbReference type="Pfam" id="PF18962">
    <property type="entry name" value="Por_Secre_tail"/>
    <property type="match status" value="1"/>
</dbReference>
<comment type="caution">
    <text evidence="5">The sequence shown here is derived from an EMBL/GenBank/DDBJ whole genome shotgun (WGS) entry which is preliminary data.</text>
</comment>
<evidence type="ECO:0000313" key="6">
    <source>
        <dbReference type="Proteomes" id="UP000638732"/>
    </source>
</evidence>
<dbReference type="AlphaFoldDB" id="A0A966DWD3"/>
<dbReference type="SMART" id="SM00612">
    <property type="entry name" value="Kelch"/>
    <property type="match status" value="2"/>
</dbReference>
<feature type="domain" description="Secretion system C-terminal sorting" evidence="3">
    <location>
        <begin position="876"/>
        <end position="957"/>
    </location>
</feature>
<dbReference type="InterPro" id="IPR044060">
    <property type="entry name" value="Bacterial_rp_domain"/>
</dbReference>
<evidence type="ECO:0000256" key="1">
    <source>
        <dbReference type="ARBA" id="ARBA00022441"/>
    </source>
</evidence>
<name>A0A966DWD3_9SPHI</name>
<dbReference type="PANTHER" id="PTHR45632">
    <property type="entry name" value="LD33804P"/>
    <property type="match status" value="1"/>
</dbReference>
<accession>A0A966DWD3</accession>
<reference evidence="5" key="2">
    <citation type="submission" date="2020-10" db="EMBL/GenBank/DDBJ databases">
        <title>Mucilaginibacter sp. nov., isolated from soil.</title>
        <authorList>
            <person name="Jeon C.O."/>
        </authorList>
    </citation>
    <scope>NUCLEOTIDE SEQUENCE</scope>
    <source>
        <strain evidence="5">R11</strain>
    </source>
</reference>
<gene>
    <name evidence="5" type="ORF">GSY63_23830</name>
</gene>
<dbReference type="SUPFAM" id="SSF117281">
    <property type="entry name" value="Kelch motif"/>
    <property type="match status" value="2"/>
</dbReference>
<dbReference type="InterPro" id="IPR026444">
    <property type="entry name" value="Secre_tail"/>
</dbReference>
<evidence type="ECO:0000313" key="5">
    <source>
        <dbReference type="EMBL" id="NCD72416.1"/>
    </source>
</evidence>
<dbReference type="InterPro" id="IPR006652">
    <property type="entry name" value="Kelch_1"/>
</dbReference>
<proteinExistence type="predicted"/>
<dbReference type="Proteomes" id="UP000638732">
    <property type="component" value="Unassembled WGS sequence"/>
</dbReference>
<dbReference type="PANTHER" id="PTHR45632:SF3">
    <property type="entry name" value="KELCH-LIKE PROTEIN 32"/>
    <property type="match status" value="1"/>
</dbReference>
<evidence type="ECO:0000259" key="3">
    <source>
        <dbReference type="Pfam" id="PF18962"/>
    </source>
</evidence>
<organism evidence="5 6">
    <name type="scientific">Mucilaginibacter agri</name>
    <dbReference type="NCBI Taxonomy" id="2695265"/>
    <lineage>
        <taxon>Bacteria</taxon>
        <taxon>Pseudomonadati</taxon>
        <taxon>Bacteroidota</taxon>
        <taxon>Sphingobacteriia</taxon>
        <taxon>Sphingobacteriales</taxon>
        <taxon>Sphingobacteriaceae</taxon>
        <taxon>Mucilaginibacter</taxon>
    </lineage>
</organism>
<dbReference type="InterPro" id="IPR015915">
    <property type="entry name" value="Kelch-typ_b-propeller"/>
</dbReference>